<organism evidence="2 3">
    <name type="scientific">Ollibium composti</name>
    <dbReference type="NCBI Taxonomy" id="2675109"/>
    <lineage>
        <taxon>Bacteria</taxon>
        <taxon>Pseudomonadati</taxon>
        <taxon>Pseudomonadota</taxon>
        <taxon>Alphaproteobacteria</taxon>
        <taxon>Hyphomicrobiales</taxon>
        <taxon>Phyllobacteriaceae</taxon>
        <taxon>Ollibium</taxon>
    </lineage>
</organism>
<evidence type="ECO:0000313" key="2">
    <source>
        <dbReference type="EMBL" id="THF54950.1"/>
    </source>
</evidence>
<keyword evidence="1" id="KW-0732">Signal</keyword>
<feature type="chain" id="PRO_5047468478" evidence="1">
    <location>
        <begin position="26"/>
        <end position="124"/>
    </location>
</feature>
<dbReference type="RefSeq" id="WP_136359958.1">
    <property type="nucleotide sequence ID" value="NZ_SSNY01000014.1"/>
</dbReference>
<keyword evidence="3" id="KW-1185">Reference proteome</keyword>
<protein>
    <submittedName>
        <fullName evidence="2">Uncharacterized protein</fullName>
    </submittedName>
</protein>
<dbReference type="Proteomes" id="UP000306441">
    <property type="component" value="Unassembled WGS sequence"/>
</dbReference>
<feature type="signal peptide" evidence="1">
    <location>
        <begin position="1"/>
        <end position="25"/>
    </location>
</feature>
<accession>A0ABY2Q220</accession>
<reference evidence="2 3" key="1">
    <citation type="submission" date="2019-04" db="EMBL/GenBank/DDBJ databases">
        <title>Mesorhizobium composti sp. nov., isolated from compost.</title>
        <authorList>
            <person name="Lin S.-Y."/>
            <person name="Hameed A."/>
            <person name="Hsieh Y.-T."/>
            <person name="Young C.-C."/>
        </authorList>
    </citation>
    <scope>NUCLEOTIDE SEQUENCE [LARGE SCALE GENOMIC DNA]</scope>
    <source>
        <strain evidence="2 3">CC-YTH430</strain>
    </source>
</reference>
<comment type="caution">
    <text evidence="2">The sequence shown here is derived from an EMBL/GenBank/DDBJ whole genome shotgun (WGS) entry which is preliminary data.</text>
</comment>
<evidence type="ECO:0000256" key="1">
    <source>
        <dbReference type="SAM" id="SignalP"/>
    </source>
</evidence>
<name>A0ABY2Q220_9HYPH</name>
<sequence length="124" mass="12838">MLLSRMRSAGLGLAVAAFCLTGASADEACGLCAQSIVTNSSLADCFLEQYDQLEKGDGAAVAVDLSQCGSRGIVEALPTPESGAVEPDTQFMISRAQLGCLKKKLEEPGLVLDPSARIELGSCQ</sequence>
<gene>
    <name evidence="2" type="ORF">E6C48_20030</name>
</gene>
<dbReference type="EMBL" id="SSNY01000014">
    <property type="protein sequence ID" value="THF54950.1"/>
    <property type="molecule type" value="Genomic_DNA"/>
</dbReference>
<evidence type="ECO:0000313" key="3">
    <source>
        <dbReference type="Proteomes" id="UP000306441"/>
    </source>
</evidence>
<proteinExistence type="predicted"/>